<dbReference type="PIRSF" id="PIRSF027391">
    <property type="entry name" value="Hpre_diP_synt_I"/>
    <property type="match status" value="1"/>
</dbReference>
<organism evidence="2 3">
    <name type="scientific">Lactobacillus pasteurii DSM 23907 = CRBIP 24.76</name>
    <dbReference type="NCBI Taxonomy" id="1423790"/>
    <lineage>
        <taxon>Bacteria</taxon>
        <taxon>Bacillati</taxon>
        <taxon>Bacillota</taxon>
        <taxon>Bacilli</taxon>
        <taxon>Lactobacillales</taxon>
        <taxon>Lactobacillaceae</taxon>
        <taxon>Lactobacillus</taxon>
    </lineage>
</organism>
<feature type="transmembrane region" description="Helical" evidence="1">
    <location>
        <begin position="43"/>
        <end position="60"/>
    </location>
</feature>
<evidence type="ECO:0000313" key="2">
    <source>
        <dbReference type="EMBL" id="CCI84868.1"/>
    </source>
</evidence>
<reference evidence="2 3" key="1">
    <citation type="submission" date="2012-06" db="EMBL/GenBank/DDBJ databases">
        <title>Draft Genome Sequence of Lactobacillus pasteurii CRBIP 24.76T.</title>
        <authorList>
            <person name="Cousin S."/>
            <person name="Bouchier C."/>
            <person name="Loux V."/>
            <person name="Ma L."/>
            <person name="Creno S."/>
            <person name="Bizet C."/>
            <person name="Clermont D."/>
        </authorList>
    </citation>
    <scope>NUCLEOTIDE SEQUENCE [LARGE SCALE GENOMIC DNA]</scope>
    <source>
        <strain evidence="3">CRBIP 24.76T</strain>
    </source>
</reference>
<protein>
    <submittedName>
        <fullName evidence="2">Trans-hexaprenyltranstransferase subunit I</fullName>
        <ecNumber evidence="2">2.5.1.30</ecNumber>
    </submittedName>
</protein>
<evidence type="ECO:0000313" key="3">
    <source>
        <dbReference type="Proteomes" id="UP000009311"/>
    </source>
</evidence>
<keyword evidence="1" id="KW-0472">Membrane</keyword>
<comment type="caution">
    <text evidence="2">The sequence shown here is derived from an EMBL/GenBank/DDBJ whole genome shotgun (WGS) entry which is preliminary data.</text>
</comment>
<keyword evidence="3" id="KW-1185">Reference proteome</keyword>
<proteinExistence type="predicted"/>
<dbReference type="AlphaFoldDB" id="I7LDG0"/>
<dbReference type="Pfam" id="PF07456">
    <property type="entry name" value="Hpre_diP_synt_I"/>
    <property type="match status" value="1"/>
</dbReference>
<dbReference type="InterPro" id="IPR014535">
    <property type="entry name" value="Hpre_diP_synt_I"/>
</dbReference>
<feature type="transmembrane region" description="Helical" evidence="1">
    <location>
        <begin position="12"/>
        <end position="31"/>
    </location>
</feature>
<name>I7LDG0_9LACO</name>
<dbReference type="EC" id="2.5.1.30" evidence="2"/>
<dbReference type="EMBL" id="CAKD01000013">
    <property type="protein sequence ID" value="CCI84868.1"/>
    <property type="molecule type" value="Genomic_DNA"/>
</dbReference>
<dbReference type="eggNOG" id="COG4769">
    <property type="taxonomic scope" value="Bacteria"/>
</dbReference>
<dbReference type="STRING" id="1423790.BN53_01960"/>
<dbReference type="InterPro" id="IPR010898">
    <property type="entry name" value="Hpre_diP_synth_I"/>
</dbReference>
<dbReference type="PATRIC" id="fig|1423790.3.peg.960"/>
<dbReference type="OrthoDB" id="9799095at2"/>
<accession>I7LDG0</accession>
<keyword evidence="1" id="KW-0812">Transmembrane</keyword>
<keyword evidence="1" id="KW-1133">Transmembrane helix</keyword>
<dbReference type="GO" id="GO:0000010">
    <property type="term" value="F:heptaprenyl diphosphate synthase activity"/>
    <property type="evidence" value="ECO:0007669"/>
    <property type="project" value="UniProtKB-EC"/>
</dbReference>
<evidence type="ECO:0000256" key="1">
    <source>
        <dbReference type="SAM" id="Phobius"/>
    </source>
</evidence>
<dbReference type="RefSeq" id="WP_009559421.1">
    <property type="nucleotide sequence ID" value="NZ_AYZN01000002.1"/>
</dbReference>
<dbReference type="Gene3D" id="1.10.1760.20">
    <property type="match status" value="1"/>
</dbReference>
<feature type="transmembrane region" description="Helical" evidence="1">
    <location>
        <begin position="72"/>
        <end position="95"/>
    </location>
</feature>
<gene>
    <name evidence="2" type="ORF">BN53_01960</name>
</gene>
<feature type="transmembrane region" description="Helical" evidence="1">
    <location>
        <begin position="138"/>
        <end position="164"/>
    </location>
</feature>
<dbReference type="Proteomes" id="UP000009311">
    <property type="component" value="Unassembled WGS sequence"/>
</dbReference>
<sequence length="184" mass="20034">MIQNNKELERYVFVGILCAQGIIIGLFEQSFPPIFAFAPGAKLGLTNIITLLALIILPFRDCLLLTFLRVTITALISGGVSTFIYAATGAFLSLFLMKLFLFAYPKFVSLIGVSVIGGVSHNFGQLLIASLIAQSKYLLLYLPILTLSGIIAGILVGTGVSYLLRYVKALSFVQKNLLINRKVN</sequence>
<feature type="transmembrane region" description="Helical" evidence="1">
    <location>
        <begin position="107"/>
        <end position="132"/>
    </location>
</feature>
<keyword evidence="2" id="KW-0808">Transferase</keyword>